<evidence type="ECO:0000256" key="9">
    <source>
        <dbReference type="ARBA" id="ARBA00047493"/>
    </source>
</evidence>
<proteinExistence type="inferred from homology"/>
<evidence type="ECO:0000256" key="7">
    <source>
        <dbReference type="ARBA" id="ARBA00022842"/>
    </source>
</evidence>
<dbReference type="InterPro" id="IPR004101">
    <property type="entry name" value="Mur_ligase_C"/>
</dbReference>
<dbReference type="PANTHER" id="PTHR11136">
    <property type="entry name" value="FOLYLPOLYGLUTAMATE SYNTHASE-RELATED"/>
    <property type="match status" value="1"/>
</dbReference>
<dbReference type="EMBL" id="CP001818">
    <property type="protein sequence ID" value="ACZ19181.1"/>
    <property type="molecule type" value="Genomic_DNA"/>
</dbReference>
<evidence type="ECO:0000256" key="2">
    <source>
        <dbReference type="ARBA" id="ARBA00013025"/>
    </source>
</evidence>
<evidence type="ECO:0000256" key="4">
    <source>
        <dbReference type="ARBA" id="ARBA00022723"/>
    </source>
</evidence>
<dbReference type="GO" id="GO:0008841">
    <property type="term" value="F:dihydrofolate synthase activity"/>
    <property type="evidence" value="ECO:0007669"/>
    <property type="project" value="TreeGrafter"/>
</dbReference>
<dbReference type="InterPro" id="IPR036565">
    <property type="entry name" value="Mur-like_cat_sf"/>
</dbReference>
<dbReference type="NCBIfam" id="TIGR01499">
    <property type="entry name" value="folC"/>
    <property type="match status" value="1"/>
</dbReference>
<dbReference type="RefSeq" id="WP_012869696.1">
    <property type="nucleotide sequence ID" value="NC_013522.1"/>
</dbReference>
<dbReference type="Gene3D" id="3.90.190.20">
    <property type="entry name" value="Mur ligase, C-terminal domain"/>
    <property type="match status" value="1"/>
</dbReference>
<dbReference type="KEGG" id="tai:Taci_0949"/>
<keyword evidence="5 10" id="KW-0547">Nucleotide-binding</keyword>
<feature type="domain" description="Mur ligase C-terminal" evidence="11">
    <location>
        <begin position="299"/>
        <end position="419"/>
    </location>
</feature>
<accession>D1BA78</accession>
<dbReference type="AlphaFoldDB" id="D1BA78"/>
<organism evidence="12 13">
    <name type="scientific">Thermanaerovibrio acidaminovorans (strain ATCC 49978 / DSM 6589 / Su883)</name>
    <name type="common">Selenomonas acidaminovorans</name>
    <dbReference type="NCBI Taxonomy" id="525903"/>
    <lineage>
        <taxon>Bacteria</taxon>
        <taxon>Thermotogati</taxon>
        <taxon>Synergistota</taxon>
        <taxon>Synergistia</taxon>
        <taxon>Synergistales</taxon>
        <taxon>Synergistaceae</taxon>
        <taxon>Thermanaerovibrio</taxon>
    </lineage>
</organism>
<dbReference type="InterPro" id="IPR001645">
    <property type="entry name" value="Folylpolyglutamate_synth"/>
</dbReference>
<keyword evidence="13" id="KW-1185">Reference proteome</keyword>
<dbReference type="GO" id="GO:0004326">
    <property type="term" value="F:tetrahydrofolylpolyglutamate synthase activity"/>
    <property type="evidence" value="ECO:0007669"/>
    <property type="project" value="UniProtKB-EC"/>
</dbReference>
<dbReference type="EC" id="6.3.2.17" evidence="2"/>
<dbReference type="GO" id="GO:0046872">
    <property type="term" value="F:metal ion binding"/>
    <property type="evidence" value="ECO:0007669"/>
    <property type="project" value="UniProtKB-KW"/>
</dbReference>
<dbReference type="Gene3D" id="3.40.1190.10">
    <property type="entry name" value="Mur-like, catalytic domain"/>
    <property type="match status" value="1"/>
</dbReference>
<comment type="similarity">
    <text evidence="1 10">Belongs to the folylpolyglutamate synthase family.</text>
</comment>
<comment type="catalytic activity">
    <reaction evidence="9">
        <text>(6S)-5,6,7,8-tetrahydrofolyl-(gamma-L-Glu)(n) + L-glutamate + ATP = (6S)-5,6,7,8-tetrahydrofolyl-(gamma-L-Glu)(n+1) + ADP + phosphate + H(+)</text>
        <dbReference type="Rhea" id="RHEA:10580"/>
        <dbReference type="Rhea" id="RHEA-COMP:14738"/>
        <dbReference type="Rhea" id="RHEA-COMP:14740"/>
        <dbReference type="ChEBI" id="CHEBI:15378"/>
        <dbReference type="ChEBI" id="CHEBI:29985"/>
        <dbReference type="ChEBI" id="CHEBI:30616"/>
        <dbReference type="ChEBI" id="CHEBI:43474"/>
        <dbReference type="ChEBI" id="CHEBI:141005"/>
        <dbReference type="ChEBI" id="CHEBI:456216"/>
        <dbReference type="EC" id="6.3.2.17"/>
    </reaction>
</comment>
<dbReference type="Proteomes" id="UP000002030">
    <property type="component" value="Chromosome"/>
</dbReference>
<evidence type="ECO:0000256" key="5">
    <source>
        <dbReference type="ARBA" id="ARBA00022741"/>
    </source>
</evidence>
<evidence type="ECO:0000256" key="3">
    <source>
        <dbReference type="ARBA" id="ARBA00022598"/>
    </source>
</evidence>
<dbReference type="eggNOG" id="COG0285">
    <property type="taxonomic scope" value="Bacteria"/>
</dbReference>
<keyword evidence="6 10" id="KW-0067">ATP-binding</keyword>
<evidence type="ECO:0000313" key="13">
    <source>
        <dbReference type="Proteomes" id="UP000002030"/>
    </source>
</evidence>
<dbReference type="PANTHER" id="PTHR11136:SF0">
    <property type="entry name" value="DIHYDROFOLATE SYNTHETASE-RELATED"/>
    <property type="match status" value="1"/>
</dbReference>
<dbReference type="STRING" id="525903.Taci_0949"/>
<reference evidence="12 13" key="1">
    <citation type="journal article" date="2009" name="Stand. Genomic Sci.">
        <title>Complete genome sequence of Thermanaerovibrio acidaminovorans type strain (Su883).</title>
        <authorList>
            <person name="Chovatia M."/>
            <person name="Sikorski J."/>
            <person name="Schroder M."/>
            <person name="Lapidus A."/>
            <person name="Nolan M."/>
            <person name="Tice H."/>
            <person name="Glavina Del Rio T."/>
            <person name="Copeland A."/>
            <person name="Cheng J.F."/>
            <person name="Lucas S."/>
            <person name="Chen F."/>
            <person name="Bruce D."/>
            <person name="Goodwin L."/>
            <person name="Pitluck S."/>
            <person name="Ivanova N."/>
            <person name="Mavromatis K."/>
            <person name="Ovchinnikova G."/>
            <person name="Pati A."/>
            <person name="Chen A."/>
            <person name="Palaniappan K."/>
            <person name="Land M."/>
            <person name="Hauser L."/>
            <person name="Chang Y.J."/>
            <person name="Jeffries C.D."/>
            <person name="Chain P."/>
            <person name="Saunders E."/>
            <person name="Detter J.C."/>
            <person name="Brettin T."/>
            <person name="Rohde M."/>
            <person name="Goker M."/>
            <person name="Spring S."/>
            <person name="Bristow J."/>
            <person name="Markowitz V."/>
            <person name="Hugenholtz P."/>
            <person name="Kyrpides N.C."/>
            <person name="Klenk H.P."/>
            <person name="Eisen J.A."/>
        </authorList>
    </citation>
    <scope>NUCLEOTIDE SEQUENCE [LARGE SCALE GENOMIC DNA]</scope>
    <source>
        <strain evidence="13">ATCC 49978 / DSM 6589 / Su883</strain>
    </source>
</reference>
<name>D1BA78_THEAS</name>
<dbReference type="PATRIC" id="fig|525903.6.peg.951"/>
<keyword evidence="4" id="KW-0479">Metal-binding</keyword>
<sequence length="433" mass="46351">MIPWDRFEEELSSLASPGIRPGLSRLARLLDLLGNPQRRFPSILVVGTNGKGSTCSALSSCLSAGGYRVGLYTSPHLESPGERLRIGGEQISCHELWPRLERVAHVIQGDPRLSSDRPSYFEILTAVAFSYLADASIHLAVIEAGMGGRLDATNTLGMVECVVCAPIGLDHREYLGSTVRHVAAEKMAVIRPGKPAVFAGDPGGDGLEEMFLERCAKVGAKPVIHSRECRVELLQMSLGGCRFRRTRGSVEEELFIPLAGLHQPYNGSLALTALEEISDRFPLSRSAMVEGLSKVTWPGRMEWIPLDGSRGVILDGAHNPHGMRVLVDSLKRIQNPEGTAVVFAAMGDKDLEGTLGILGELKSPLFVTTVPGLARSATVEVLSSLASKLGIPLAGSNPDPMEAVKMALDVGPTVVVCGSLFLVGHVRGRIRGS</sequence>
<keyword evidence="7" id="KW-0460">Magnesium</keyword>
<protein>
    <recommendedName>
        <fullName evidence="2">tetrahydrofolate synthase</fullName>
        <ecNumber evidence="2">6.3.2.17</ecNumber>
    </recommendedName>
    <alternativeName>
        <fullName evidence="8">Tetrahydrofolylpolyglutamate synthase</fullName>
    </alternativeName>
</protein>
<dbReference type="OrthoDB" id="9809356at2"/>
<evidence type="ECO:0000313" key="12">
    <source>
        <dbReference type="EMBL" id="ACZ19181.1"/>
    </source>
</evidence>
<dbReference type="SUPFAM" id="SSF53244">
    <property type="entry name" value="MurD-like peptide ligases, peptide-binding domain"/>
    <property type="match status" value="1"/>
</dbReference>
<keyword evidence="3 10" id="KW-0436">Ligase</keyword>
<dbReference type="HOGENOM" id="CLU_015869_1_2_0"/>
<dbReference type="SUPFAM" id="SSF53623">
    <property type="entry name" value="MurD-like peptide ligases, catalytic domain"/>
    <property type="match status" value="1"/>
</dbReference>
<dbReference type="InterPro" id="IPR036615">
    <property type="entry name" value="Mur_ligase_C_dom_sf"/>
</dbReference>
<dbReference type="EnsemblBacteria" id="ACZ19181">
    <property type="protein sequence ID" value="ACZ19181"/>
    <property type="gene ID" value="Taci_0949"/>
</dbReference>
<dbReference type="Pfam" id="PF02875">
    <property type="entry name" value="Mur_ligase_C"/>
    <property type="match status" value="1"/>
</dbReference>
<dbReference type="GO" id="GO:0005524">
    <property type="term" value="F:ATP binding"/>
    <property type="evidence" value="ECO:0007669"/>
    <property type="project" value="UniProtKB-KW"/>
</dbReference>
<evidence type="ECO:0000256" key="1">
    <source>
        <dbReference type="ARBA" id="ARBA00008276"/>
    </source>
</evidence>
<evidence type="ECO:0000256" key="8">
    <source>
        <dbReference type="ARBA" id="ARBA00030592"/>
    </source>
</evidence>
<evidence type="ECO:0000259" key="11">
    <source>
        <dbReference type="Pfam" id="PF02875"/>
    </source>
</evidence>
<dbReference type="PIRSF" id="PIRSF001563">
    <property type="entry name" value="Folylpolyglu_synth"/>
    <property type="match status" value="1"/>
</dbReference>
<gene>
    <name evidence="12" type="ordered locus">Taci_0949</name>
</gene>
<evidence type="ECO:0000256" key="6">
    <source>
        <dbReference type="ARBA" id="ARBA00022840"/>
    </source>
</evidence>
<dbReference type="GO" id="GO:0005737">
    <property type="term" value="C:cytoplasm"/>
    <property type="evidence" value="ECO:0007669"/>
    <property type="project" value="TreeGrafter"/>
</dbReference>
<evidence type="ECO:0000256" key="10">
    <source>
        <dbReference type="PIRNR" id="PIRNR001563"/>
    </source>
</evidence>